<dbReference type="Gene3D" id="3.40.1180.10">
    <property type="entry name" value="Decaprenyl diphosphate synthase-like"/>
    <property type="match status" value="1"/>
</dbReference>
<dbReference type="InterPro" id="IPR001441">
    <property type="entry name" value="UPP_synth-like"/>
</dbReference>
<feature type="binding site" evidence="2">
    <location>
        <position position="32"/>
    </location>
    <ligand>
        <name>substrate</name>
    </ligand>
</feature>
<dbReference type="GO" id="GO:0045547">
    <property type="term" value="F:ditrans,polycis-polyprenyl diphosphate synthase [(2E,6E)-farnesyl diphosphate specific] activity"/>
    <property type="evidence" value="ECO:0007669"/>
    <property type="project" value="TreeGrafter"/>
</dbReference>
<dbReference type="GO" id="GO:0000287">
    <property type="term" value="F:magnesium ion binding"/>
    <property type="evidence" value="ECO:0007669"/>
    <property type="project" value="UniProtKB-UniRule"/>
</dbReference>
<dbReference type="Proteomes" id="UP000177310">
    <property type="component" value="Unassembled WGS sequence"/>
</dbReference>
<dbReference type="InterPro" id="IPR036424">
    <property type="entry name" value="UPP_synth-like_sf"/>
</dbReference>
<feature type="binding site" evidence="2">
    <location>
        <position position="64"/>
    </location>
    <ligand>
        <name>substrate</name>
    </ligand>
</feature>
<dbReference type="STRING" id="1797542.A3J59_02600"/>
<evidence type="ECO:0000313" key="4">
    <source>
        <dbReference type="Proteomes" id="UP000177310"/>
    </source>
</evidence>
<dbReference type="PANTHER" id="PTHR10291:SF0">
    <property type="entry name" value="DEHYDRODOLICHYL DIPHOSPHATE SYNTHASE 2"/>
    <property type="match status" value="1"/>
</dbReference>
<feature type="binding site" evidence="2">
    <location>
        <position position="179"/>
    </location>
    <ligand>
        <name>substrate</name>
    </ligand>
</feature>
<organism evidence="3 4">
    <name type="scientific">Candidatus Buchananbacteria bacterium RIFCSPHIGHO2_02_FULL_56_16</name>
    <dbReference type="NCBI Taxonomy" id="1797542"/>
    <lineage>
        <taxon>Bacteria</taxon>
        <taxon>Candidatus Buchananiibacteriota</taxon>
    </lineage>
</organism>
<dbReference type="GO" id="GO:0016094">
    <property type="term" value="P:polyprenol biosynthetic process"/>
    <property type="evidence" value="ECO:0007669"/>
    <property type="project" value="TreeGrafter"/>
</dbReference>
<dbReference type="AlphaFoldDB" id="A0A1G1YGG5"/>
<sequence>MAKNPAISHLAIIMDGNRRWAKRHGLPTLEGHRRGYEKIKALTRWCIECNIPIVTLYAFSTENWNRSKQEVTYLMSLLRLVLEHDLTELDRQGVRLVVIGQRERLAPDLQRLIEKAEATTQRNTRLVFQLAISYGGRAEIVQAVRRLIMERIKAEQVTEASVGSHLWTAGIPDPDLLVRTAGEQRLSNFLTWQSVYAEILFIKKYWPDFTKRDLTAMIREFGQRQRRFGK</sequence>
<keyword evidence="2" id="KW-0460">Magnesium</keyword>
<dbReference type="PANTHER" id="PTHR10291">
    <property type="entry name" value="DEHYDRODOLICHYL DIPHOSPHATE SYNTHASE FAMILY MEMBER"/>
    <property type="match status" value="1"/>
</dbReference>
<gene>
    <name evidence="3" type="ORF">A3J59_02600</name>
</gene>
<dbReference type="EC" id="2.5.1.-" evidence="2"/>
<protein>
    <recommendedName>
        <fullName evidence="2">Isoprenyl transferase</fullName>
        <ecNumber evidence="2">2.5.1.-</ecNumber>
    </recommendedName>
</protein>
<dbReference type="InterPro" id="IPR018520">
    <property type="entry name" value="UPP_synth-like_CS"/>
</dbReference>
<feature type="binding site" evidence="2">
    <location>
        <position position="15"/>
    </location>
    <ligand>
        <name>Mg(2+)</name>
        <dbReference type="ChEBI" id="CHEBI:18420"/>
    </ligand>
</feature>
<feature type="binding site" evidence="2">
    <location>
        <begin position="60"/>
        <end position="62"/>
    </location>
    <ligand>
        <name>substrate</name>
    </ligand>
</feature>
<dbReference type="PROSITE" id="PS01066">
    <property type="entry name" value="UPP_SYNTHASE"/>
    <property type="match status" value="1"/>
</dbReference>
<feature type="binding site" evidence="2">
    <location>
        <position position="198"/>
    </location>
    <ligand>
        <name>Mg(2+)</name>
        <dbReference type="ChEBI" id="CHEBI:18420"/>
    </ligand>
</feature>
<keyword evidence="1 2" id="KW-0808">Transferase</keyword>
<evidence type="ECO:0000313" key="3">
    <source>
        <dbReference type="EMBL" id="OGY51334.1"/>
    </source>
</evidence>
<evidence type="ECO:0000256" key="2">
    <source>
        <dbReference type="HAMAP-Rule" id="MF_01139"/>
    </source>
</evidence>
<feature type="binding site" evidence="2">
    <location>
        <position position="20"/>
    </location>
    <ligand>
        <name>substrate</name>
    </ligand>
</feature>
<feature type="active site" evidence="2">
    <location>
        <position position="15"/>
    </location>
</feature>
<feature type="binding site" evidence="2">
    <location>
        <begin position="185"/>
        <end position="187"/>
    </location>
    <ligand>
        <name>substrate</name>
    </ligand>
</feature>
<comment type="similarity">
    <text evidence="2">Belongs to the UPP synthase family.</text>
</comment>
<feature type="binding site" evidence="2">
    <location>
        <position position="66"/>
    </location>
    <ligand>
        <name>substrate</name>
    </ligand>
</feature>
<evidence type="ECO:0000256" key="1">
    <source>
        <dbReference type="ARBA" id="ARBA00022679"/>
    </source>
</evidence>
<dbReference type="NCBIfam" id="TIGR00055">
    <property type="entry name" value="uppS"/>
    <property type="match status" value="1"/>
</dbReference>
<reference evidence="3 4" key="1">
    <citation type="journal article" date="2016" name="Nat. Commun.">
        <title>Thousands of microbial genomes shed light on interconnected biogeochemical processes in an aquifer system.</title>
        <authorList>
            <person name="Anantharaman K."/>
            <person name="Brown C.T."/>
            <person name="Hug L.A."/>
            <person name="Sharon I."/>
            <person name="Castelle C.J."/>
            <person name="Probst A.J."/>
            <person name="Thomas B.C."/>
            <person name="Singh A."/>
            <person name="Wilkins M.J."/>
            <person name="Karaoz U."/>
            <person name="Brodie E.L."/>
            <person name="Williams K.H."/>
            <person name="Hubbard S.S."/>
            <person name="Banfield J.F."/>
        </authorList>
    </citation>
    <scope>NUCLEOTIDE SEQUENCE [LARGE SCALE GENOMIC DNA]</scope>
</reference>
<feature type="binding site" evidence="2">
    <location>
        <begin position="16"/>
        <end position="19"/>
    </location>
    <ligand>
        <name>substrate</name>
    </ligand>
</feature>
<keyword evidence="2" id="KW-0479">Metal-binding</keyword>
<dbReference type="Pfam" id="PF01255">
    <property type="entry name" value="Prenyltransf"/>
    <property type="match status" value="1"/>
</dbReference>
<dbReference type="EMBL" id="MHIL01000020">
    <property type="protein sequence ID" value="OGY51334.1"/>
    <property type="molecule type" value="Genomic_DNA"/>
</dbReference>
<comment type="cofactor">
    <cofactor evidence="2">
        <name>Mg(2+)</name>
        <dbReference type="ChEBI" id="CHEBI:18420"/>
    </cofactor>
    <text evidence="2">Binds 2 magnesium ions per subunit.</text>
</comment>
<comment type="caution">
    <text evidence="3">The sequence shown here is derived from an EMBL/GenBank/DDBJ whole genome shotgun (WGS) entry which is preliminary data.</text>
</comment>
<dbReference type="CDD" id="cd00475">
    <property type="entry name" value="Cis_IPPS"/>
    <property type="match status" value="1"/>
</dbReference>
<feature type="active site" description="Proton acceptor" evidence="2">
    <location>
        <position position="63"/>
    </location>
</feature>
<comment type="function">
    <text evidence="2">Catalyzes the condensation of isopentenyl diphosphate (IPP) with allylic pyrophosphates generating different type of terpenoids.</text>
</comment>
<dbReference type="SUPFAM" id="SSF64005">
    <property type="entry name" value="Undecaprenyl diphosphate synthase"/>
    <property type="match status" value="1"/>
</dbReference>
<comment type="subunit">
    <text evidence="2">Homodimer.</text>
</comment>
<proteinExistence type="inferred from homology"/>
<comment type="caution">
    <text evidence="2">Lacks conserved residue(s) required for the propagation of feature annotation.</text>
</comment>
<dbReference type="FunFam" id="3.40.1180.10:FF:000001">
    <property type="entry name" value="(2E,6E)-farnesyl-diphosphate-specific ditrans,polycis-undecaprenyl-diphosphate synthase"/>
    <property type="match status" value="1"/>
</dbReference>
<dbReference type="HAMAP" id="MF_01139">
    <property type="entry name" value="ISPT"/>
    <property type="match status" value="1"/>
</dbReference>
<name>A0A1G1YGG5_9BACT</name>
<accession>A0A1G1YGG5</accession>